<reference evidence="2 3" key="1">
    <citation type="submission" date="2019-05" db="EMBL/GenBank/DDBJ databases">
        <title>Another draft genome of Portunus trituberculatus and its Hox gene families provides insights of decapod evolution.</title>
        <authorList>
            <person name="Jeong J.-H."/>
            <person name="Song I."/>
            <person name="Kim S."/>
            <person name="Choi T."/>
            <person name="Kim D."/>
            <person name="Ryu S."/>
            <person name="Kim W."/>
        </authorList>
    </citation>
    <scope>NUCLEOTIDE SEQUENCE [LARGE SCALE GENOMIC DNA]</scope>
    <source>
        <tissue evidence="2">Muscle</tissue>
    </source>
</reference>
<proteinExistence type="predicted"/>
<organism evidence="2 3">
    <name type="scientific">Portunus trituberculatus</name>
    <name type="common">Swimming crab</name>
    <name type="synonym">Neptunus trituberculatus</name>
    <dbReference type="NCBI Taxonomy" id="210409"/>
    <lineage>
        <taxon>Eukaryota</taxon>
        <taxon>Metazoa</taxon>
        <taxon>Ecdysozoa</taxon>
        <taxon>Arthropoda</taxon>
        <taxon>Crustacea</taxon>
        <taxon>Multicrustacea</taxon>
        <taxon>Malacostraca</taxon>
        <taxon>Eumalacostraca</taxon>
        <taxon>Eucarida</taxon>
        <taxon>Decapoda</taxon>
        <taxon>Pleocyemata</taxon>
        <taxon>Brachyura</taxon>
        <taxon>Eubrachyura</taxon>
        <taxon>Portunoidea</taxon>
        <taxon>Portunidae</taxon>
        <taxon>Portuninae</taxon>
        <taxon>Portunus</taxon>
    </lineage>
</organism>
<evidence type="ECO:0000256" key="1">
    <source>
        <dbReference type="SAM" id="MobiDB-lite"/>
    </source>
</evidence>
<accession>A0A5B7KGG2</accession>
<gene>
    <name evidence="2" type="ORF">E2C01_101731</name>
</gene>
<keyword evidence="3" id="KW-1185">Reference proteome</keyword>
<dbReference type="Proteomes" id="UP000324222">
    <property type="component" value="Unassembled WGS sequence"/>
</dbReference>
<dbReference type="AlphaFoldDB" id="A0A5B7KGG2"/>
<feature type="region of interest" description="Disordered" evidence="1">
    <location>
        <begin position="14"/>
        <end position="34"/>
    </location>
</feature>
<name>A0A5B7KGG2_PORTR</name>
<evidence type="ECO:0000313" key="2">
    <source>
        <dbReference type="EMBL" id="MPD05956.1"/>
    </source>
</evidence>
<comment type="caution">
    <text evidence="2">The sequence shown here is derived from an EMBL/GenBank/DDBJ whole genome shotgun (WGS) entry which is preliminary data.</text>
</comment>
<evidence type="ECO:0000313" key="3">
    <source>
        <dbReference type="Proteomes" id="UP000324222"/>
    </source>
</evidence>
<protein>
    <submittedName>
        <fullName evidence="2">Uncharacterized protein</fullName>
    </submittedName>
</protein>
<sequence>MSCVWFPRPAAHKAFPGASRGRHRGRGLPATSTSVSRSLGVTGVCCRPASTSLSPAACLAGDAETSLAAGPGDEGGSATWVSVVLGRVDTGEGGSAVTPHCRGFGRSGRVLNREGGRSVLLNKDRSVMMLLVQSRPTRLKQA</sequence>
<dbReference type="EMBL" id="VSRR010148601">
    <property type="protein sequence ID" value="MPD05956.1"/>
    <property type="molecule type" value="Genomic_DNA"/>
</dbReference>